<dbReference type="EMBL" id="CP124756">
    <property type="protein sequence ID" value="WGZ94156.1"/>
    <property type="molecule type" value="Genomic_DNA"/>
</dbReference>
<proteinExistence type="predicted"/>
<dbReference type="KEGG" id="tput:QJT81_20620"/>
<dbReference type="Proteomes" id="UP001301326">
    <property type="component" value="Chromosome"/>
</dbReference>
<gene>
    <name evidence="2" type="ORF">QJT81_20620</name>
</gene>
<accession>A0AA95KJ88</accession>
<protein>
    <submittedName>
        <fullName evidence="2">Uncharacterized protein</fullName>
    </submittedName>
</protein>
<evidence type="ECO:0000313" key="2">
    <source>
        <dbReference type="EMBL" id="WGZ94156.1"/>
    </source>
</evidence>
<organism evidence="2">
    <name type="scientific">Candidatus Thiothrix putei</name>
    <dbReference type="NCBI Taxonomy" id="3080811"/>
    <lineage>
        <taxon>Bacteria</taxon>
        <taxon>Pseudomonadati</taxon>
        <taxon>Pseudomonadota</taxon>
        <taxon>Gammaproteobacteria</taxon>
        <taxon>Thiotrichales</taxon>
        <taxon>Thiotrichaceae</taxon>
        <taxon>Thiothrix</taxon>
    </lineage>
</organism>
<feature type="region of interest" description="Disordered" evidence="1">
    <location>
        <begin position="268"/>
        <end position="310"/>
    </location>
</feature>
<reference evidence="2" key="1">
    <citation type="journal article" date="2023" name="Int. J. Mol. Sci.">
        <title>Metagenomics Revealed a New Genus 'Candidatus Thiocaldithrix dubininis' gen. nov., sp. nov. and a New Species 'Candidatus Thiothrix putei' sp. nov. in the Family Thiotrichaceae, Some Members of Which Have Traits of Both Na+- and H+-Motive Energetics.</title>
        <authorList>
            <person name="Ravin N.V."/>
            <person name="Muntyan M.S."/>
            <person name="Smolyakov D.D."/>
            <person name="Rudenko T.S."/>
            <person name="Beletsky A.V."/>
            <person name="Mardanov A.V."/>
            <person name="Grabovich M.Y."/>
        </authorList>
    </citation>
    <scope>NUCLEOTIDE SEQUENCE</scope>
    <source>
        <strain evidence="2">GKL-02</strain>
    </source>
</reference>
<feature type="compositionally biased region" description="Polar residues" evidence="1">
    <location>
        <begin position="295"/>
        <end position="305"/>
    </location>
</feature>
<reference evidence="2" key="2">
    <citation type="submission" date="2023-04" db="EMBL/GenBank/DDBJ databases">
        <authorList>
            <person name="Beletskiy A.V."/>
            <person name="Mardanov A.V."/>
            <person name="Ravin N.V."/>
        </authorList>
    </citation>
    <scope>NUCLEOTIDE SEQUENCE</scope>
    <source>
        <strain evidence="2">GKL-02</strain>
    </source>
</reference>
<name>A0AA95KJ88_9GAMM</name>
<sequence>MGAVSESGKHLVLNNRYALLGCIAVSGVGKIYRGRDLERVKHQGLESRILIHVLPGNASHWVLDELFQHITATCQRLALPWILAPLAYGQDNGQAYVVLESPDTWEVQSLLNQTDQQLSCQRSTAKHINPLIKERYLDAQIDPALLLCVLGEEVNLLATALSPLVQRLEKRGSHRIMPRKQVSHALMTGSLLTLFAIFTAVAGNAVLETVVSPTPAVVVVPEPSEPMQLASILPMNQGSQVYKDTPIMATTPQPPVNKISSKIEQAVVTKPPVQRQPLPSKPTSAAAPVKKQDTPTELASSTGSVPQPDDSIDSLIQQAYAAMNAGNLGGGSNSALHFTRKLRGKSPNHPQVARLGQEMAAATLRRVRVALQTQNLEQAERLLPMSRQLIQEFNLNHLQAAQQVLEDKTLELRTHL</sequence>
<dbReference type="AlphaFoldDB" id="A0AA95KJ88"/>
<evidence type="ECO:0000256" key="1">
    <source>
        <dbReference type="SAM" id="MobiDB-lite"/>
    </source>
</evidence>